<gene>
    <name evidence="1" type="ORF">G3480_06365</name>
</gene>
<dbReference type="Proteomes" id="UP000471640">
    <property type="component" value="Unassembled WGS sequence"/>
</dbReference>
<keyword evidence="2" id="KW-1185">Reference proteome</keyword>
<proteinExistence type="predicted"/>
<evidence type="ECO:0000313" key="2">
    <source>
        <dbReference type="Proteomes" id="UP000471640"/>
    </source>
</evidence>
<name>A0A6P1DPL2_9GAMM</name>
<dbReference type="EMBL" id="JAAIJR010000018">
    <property type="protein sequence ID" value="NEX19938.1"/>
    <property type="molecule type" value="Genomic_DNA"/>
</dbReference>
<accession>A0A6P1DPL2</accession>
<organism evidence="1 2">
    <name type="scientific">Thiorhodococcus mannitoliphagus</name>
    <dbReference type="NCBI Taxonomy" id="329406"/>
    <lineage>
        <taxon>Bacteria</taxon>
        <taxon>Pseudomonadati</taxon>
        <taxon>Pseudomonadota</taxon>
        <taxon>Gammaproteobacteria</taxon>
        <taxon>Chromatiales</taxon>
        <taxon>Chromatiaceae</taxon>
        <taxon>Thiorhodococcus</taxon>
    </lineage>
</organism>
<evidence type="ECO:0000313" key="1">
    <source>
        <dbReference type="EMBL" id="NEX19938.1"/>
    </source>
</evidence>
<sequence length="72" mass="8258">MSDALKAAIARRRMLLRGRLSRHRHLLRARRAMWSSAIAEGSGDRSDRGQGMSARGTSRYHVPWRLFVLSRP</sequence>
<protein>
    <submittedName>
        <fullName evidence="1">Uncharacterized protein</fullName>
    </submittedName>
</protein>
<comment type="caution">
    <text evidence="1">The sequence shown here is derived from an EMBL/GenBank/DDBJ whole genome shotgun (WGS) entry which is preliminary data.</text>
</comment>
<dbReference type="RefSeq" id="WP_164652847.1">
    <property type="nucleotide sequence ID" value="NZ_JAAIJR010000018.1"/>
</dbReference>
<dbReference type="AlphaFoldDB" id="A0A6P1DPL2"/>
<reference evidence="1 2" key="2">
    <citation type="submission" date="2020-02" db="EMBL/GenBank/DDBJ databases">
        <title>Genome sequences of Thiorhodococcus mannitoliphagus and Thiorhodococcus minor, purple sulfur photosynthetic bacteria in the gammaproteobacterial family, Chromatiaceae.</title>
        <authorList>
            <person name="Aviles F.A."/>
            <person name="Meyer T.E."/>
            <person name="Kyndt J.A."/>
        </authorList>
    </citation>
    <scope>NUCLEOTIDE SEQUENCE [LARGE SCALE GENOMIC DNA]</scope>
    <source>
        <strain evidence="1 2">DSM 18266</strain>
    </source>
</reference>
<reference evidence="2" key="1">
    <citation type="journal article" date="2020" name="Microbiol. Resour. Announc.">
        <title>Draft Genome Sequences of Thiorhodococcus mannitoliphagus and Thiorhodococcus minor, Purple Sulfur Photosynthetic Bacteria in the Gammaproteobacterial Family Chromatiaceae.</title>
        <authorList>
            <person name="Aviles F.A."/>
            <person name="Meyer T.E."/>
            <person name="Kyndt J.A."/>
        </authorList>
    </citation>
    <scope>NUCLEOTIDE SEQUENCE [LARGE SCALE GENOMIC DNA]</scope>
    <source>
        <strain evidence="2">DSM 18266</strain>
    </source>
</reference>